<dbReference type="UniPathway" id="UPA00253">
    <property type="reaction ID" value="UER00333"/>
</dbReference>
<name>A0A2S5RD57_9MOLU</name>
<comment type="function">
    <text evidence="8">Catalyzes the ATP-dependent amidation of deamido-NAD to form NAD. Uses ammonia as a nitrogen source.</text>
</comment>
<feature type="binding site" evidence="8">
    <location>
        <position position="184"/>
    </location>
    <ligand>
        <name>ATP</name>
        <dbReference type="ChEBI" id="CHEBI:30616"/>
    </ligand>
</feature>
<feature type="binding site" description="in other chain" evidence="8">
    <location>
        <position position="113"/>
    </location>
    <ligand>
        <name>deamido-NAD(+)</name>
        <dbReference type="ChEBI" id="CHEBI:58437"/>
        <note>ligand shared between two neighboring subunits</note>
    </ligand>
</feature>
<evidence type="ECO:0000256" key="5">
    <source>
        <dbReference type="ARBA" id="ARBA00022840"/>
    </source>
</evidence>
<dbReference type="GO" id="GO:0046872">
    <property type="term" value="F:metal ion binding"/>
    <property type="evidence" value="ECO:0007669"/>
    <property type="project" value="UniProtKB-KW"/>
</dbReference>
<evidence type="ECO:0000256" key="3">
    <source>
        <dbReference type="ARBA" id="ARBA00022723"/>
    </source>
</evidence>
<dbReference type="Gene3D" id="3.40.50.620">
    <property type="entry name" value="HUPs"/>
    <property type="match status" value="1"/>
</dbReference>
<sequence length="245" mass="27673">MKLEKYLDYLVEWIRQAVKEAHADGVIVGVSGGIDSAVVAHLAKKAFPNNYLTVWMPINSSHQDWACQEILVEQNQFKCVTVDLLKSFKQMSKVLKKTGVELSDLALSNTKARLRMSTLYALGQSKKYLVLGTDNLDEWHIGYFTKYGDGGVDLVPIIHLLKREVKQAAKIFGVPDVIIDRPPTAGLWENQTDEAEIGFSYDDIDAYLIGKNNNPDLKKRIDAMHLTSEHKRNLAAQPQEFLRDK</sequence>
<comment type="caution">
    <text evidence="12">The sequence shown here is derived from an EMBL/GenBank/DDBJ whole genome shotgun (WGS) entry which is preliminary data.</text>
</comment>
<organism evidence="12 13">
    <name type="scientific">Williamsoniiplasma lucivorax</name>
    <dbReference type="NCBI Taxonomy" id="209274"/>
    <lineage>
        <taxon>Bacteria</taxon>
        <taxon>Bacillati</taxon>
        <taxon>Mycoplasmatota</taxon>
        <taxon>Mollicutes</taxon>
        <taxon>Entomoplasmatales</taxon>
        <taxon>Williamsoniiplasma</taxon>
    </lineage>
</organism>
<keyword evidence="4 8" id="KW-0547">Nucleotide-binding</keyword>
<dbReference type="InterPro" id="IPR022926">
    <property type="entry name" value="NH(3)-dep_NAD(+)_synth"/>
</dbReference>
<dbReference type="CDD" id="cd00553">
    <property type="entry name" value="NAD_synthase"/>
    <property type="match status" value="1"/>
</dbReference>
<evidence type="ECO:0000256" key="8">
    <source>
        <dbReference type="HAMAP-Rule" id="MF_00193"/>
    </source>
</evidence>
<protein>
    <recommendedName>
        <fullName evidence="8 10">NH(3)-dependent NAD(+) synthetase</fullName>
        <ecNumber evidence="8 10">6.3.1.5</ecNumber>
    </recommendedName>
</protein>
<reference evidence="12 13" key="1">
    <citation type="submission" date="2017-11" db="EMBL/GenBank/DDBJ databases">
        <title>Genome sequence of Entomoplasma lucivorax PIPN-2 (ATCC 49196).</title>
        <authorList>
            <person name="Lo W.-S."/>
            <person name="Gasparich G.E."/>
            <person name="Kuo C.-H."/>
        </authorList>
    </citation>
    <scope>NUCLEOTIDE SEQUENCE [LARGE SCALE GENOMIC DNA]</scope>
    <source>
        <strain evidence="12 13">PIPN-2</strain>
    </source>
</reference>
<accession>A0A2S5RD57</accession>
<dbReference type="AlphaFoldDB" id="A0A2S5RD57"/>
<comment type="subunit">
    <text evidence="8">Homodimer.</text>
</comment>
<dbReference type="HAMAP" id="MF_00193">
    <property type="entry name" value="NadE_ammonia_dep"/>
    <property type="match status" value="1"/>
</dbReference>
<gene>
    <name evidence="8 12" type="primary">nadE</name>
    <name evidence="12" type="ORF">ELUCI_v1c07630</name>
</gene>
<evidence type="ECO:0000256" key="10">
    <source>
        <dbReference type="RuleBase" id="RU003812"/>
    </source>
</evidence>
<keyword evidence="2 8" id="KW-0436">Ligase</keyword>
<feature type="binding site" evidence="8">
    <location>
        <position position="138"/>
    </location>
    <ligand>
        <name>Mg(2+)</name>
        <dbReference type="ChEBI" id="CHEBI:18420"/>
    </ligand>
</feature>
<dbReference type="InterPro" id="IPR003694">
    <property type="entry name" value="NAD_synthase"/>
</dbReference>
<dbReference type="GO" id="GO:0005524">
    <property type="term" value="F:ATP binding"/>
    <property type="evidence" value="ECO:0007669"/>
    <property type="project" value="UniProtKB-UniRule"/>
</dbReference>
<proteinExistence type="inferred from homology"/>
<evidence type="ECO:0000256" key="7">
    <source>
        <dbReference type="ARBA" id="ARBA00023027"/>
    </source>
</evidence>
<dbReference type="Pfam" id="PF02540">
    <property type="entry name" value="NAD_synthase"/>
    <property type="match status" value="1"/>
</dbReference>
<comment type="catalytic activity">
    <reaction evidence="8 10">
        <text>deamido-NAD(+) + NH4(+) + ATP = AMP + diphosphate + NAD(+) + H(+)</text>
        <dbReference type="Rhea" id="RHEA:21188"/>
        <dbReference type="ChEBI" id="CHEBI:15378"/>
        <dbReference type="ChEBI" id="CHEBI:28938"/>
        <dbReference type="ChEBI" id="CHEBI:30616"/>
        <dbReference type="ChEBI" id="CHEBI:33019"/>
        <dbReference type="ChEBI" id="CHEBI:57540"/>
        <dbReference type="ChEBI" id="CHEBI:58437"/>
        <dbReference type="ChEBI" id="CHEBI:456215"/>
        <dbReference type="EC" id="6.3.1.5"/>
    </reaction>
</comment>
<evidence type="ECO:0000313" key="12">
    <source>
        <dbReference type="EMBL" id="PPE05227.1"/>
    </source>
</evidence>
<dbReference type="GO" id="GO:0003952">
    <property type="term" value="F:NAD+ synthase (glutamine-hydrolyzing) activity"/>
    <property type="evidence" value="ECO:0007669"/>
    <property type="project" value="InterPro"/>
</dbReference>
<dbReference type="PANTHER" id="PTHR23090:SF9">
    <property type="entry name" value="GLUTAMINE-DEPENDENT NAD(+) SYNTHETASE"/>
    <property type="match status" value="1"/>
</dbReference>
<feature type="binding site" evidence="8">
    <location>
        <position position="133"/>
    </location>
    <ligand>
        <name>ATP</name>
        <dbReference type="ChEBI" id="CHEBI:30616"/>
    </ligand>
</feature>
<dbReference type="EMBL" id="PHNE01000004">
    <property type="protein sequence ID" value="PPE05227.1"/>
    <property type="molecule type" value="Genomic_DNA"/>
</dbReference>
<evidence type="ECO:0000256" key="4">
    <source>
        <dbReference type="ARBA" id="ARBA00022741"/>
    </source>
</evidence>
<feature type="domain" description="NAD/GMP synthase" evidence="11">
    <location>
        <begin position="7"/>
        <end position="234"/>
    </location>
</feature>
<keyword evidence="5 8" id="KW-0067">ATP-binding</keyword>
<keyword evidence="6 8" id="KW-0460">Magnesium</keyword>
<dbReference type="EC" id="6.3.1.5" evidence="8 10"/>
<evidence type="ECO:0000256" key="6">
    <source>
        <dbReference type="ARBA" id="ARBA00022842"/>
    </source>
</evidence>
<dbReference type="InterPro" id="IPR022310">
    <property type="entry name" value="NAD/GMP_synthase"/>
</dbReference>
<keyword evidence="13" id="KW-1185">Reference proteome</keyword>
<dbReference type="Proteomes" id="UP000237865">
    <property type="component" value="Unassembled WGS sequence"/>
</dbReference>
<keyword evidence="3 8" id="KW-0479">Metal-binding</keyword>
<feature type="binding site" description="in other chain" evidence="8">
    <location>
        <begin position="230"/>
        <end position="231"/>
    </location>
    <ligand>
        <name>deamido-NAD(+)</name>
        <dbReference type="ChEBI" id="CHEBI:58437"/>
        <note>ligand shared between two neighboring subunits</note>
    </ligand>
</feature>
<dbReference type="GO" id="GO:0009435">
    <property type="term" value="P:NAD+ biosynthetic process"/>
    <property type="evidence" value="ECO:0007669"/>
    <property type="project" value="UniProtKB-UniRule"/>
</dbReference>
<dbReference type="STRING" id="1399797.GCA_000518285_00434"/>
<evidence type="ECO:0000256" key="2">
    <source>
        <dbReference type="ARBA" id="ARBA00022598"/>
    </source>
</evidence>
<dbReference type="SUPFAM" id="SSF52402">
    <property type="entry name" value="Adenine nucleotide alpha hydrolases-like"/>
    <property type="match status" value="1"/>
</dbReference>
<evidence type="ECO:0000259" key="11">
    <source>
        <dbReference type="Pfam" id="PF02540"/>
    </source>
</evidence>
<dbReference type="GO" id="GO:0004359">
    <property type="term" value="F:glutaminase activity"/>
    <property type="evidence" value="ECO:0007669"/>
    <property type="project" value="InterPro"/>
</dbReference>
<comment type="pathway">
    <text evidence="8">Cofactor biosynthesis; NAD(+) biosynthesis; NAD(+) from deamido-NAD(+) (ammonia route): step 1/1.</text>
</comment>
<dbReference type="PANTHER" id="PTHR23090">
    <property type="entry name" value="NH 3 /GLUTAMINE-DEPENDENT NAD + SYNTHETASE"/>
    <property type="match status" value="1"/>
</dbReference>
<dbReference type="GO" id="GO:0005737">
    <property type="term" value="C:cytoplasm"/>
    <property type="evidence" value="ECO:0007669"/>
    <property type="project" value="InterPro"/>
</dbReference>
<evidence type="ECO:0000256" key="1">
    <source>
        <dbReference type="ARBA" id="ARBA00005859"/>
    </source>
</evidence>
<feature type="binding site" evidence="8">
    <location>
        <position position="162"/>
    </location>
    <ligand>
        <name>ATP</name>
        <dbReference type="ChEBI" id="CHEBI:30616"/>
    </ligand>
</feature>
<feature type="binding site" evidence="8">
    <location>
        <begin position="29"/>
        <end position="36"/>
    </location>
    <ligand>
        <name>ATP</name>
        <dbReference type="ChEBI" id="CHEBI:30616"/>
    </ligand>
</feature>
<feature type="binding site" evidence="8">
    <location>
        <position position="35"/>
    </location>
    <ligand>
        <name>Mg(2+)</name>
        <dbReference type="ChEBI" id="CHEBI:18420"/>
    </ligand>
</feature>
<evidence type="ECO:0000256" key="9">
    <source>
        <dbReference type="RuleBase" id="RU003811"/>
    </source>
</evidence>
<feature type="binding site" description="in other chain" evidence="8">
    <location>
        <position position="146"/>
    </location>
    <ligand>
        <name>deamido-NAD(+)</name>
        <dbReference type="ChEBI" id="CHEBI:58437"/>
        <note>ligand shared between two neighboring subunits</note>
    </ligand>
</feature>
<evidence type="ECO:0000313" key="13">
    <source>
        <dbReference type="Proteomes" id="UP000237865"/>
    </source>
</evidence>
<dbReference type="GO" id="GO:0008795">
    <property type="term" value="F:NAD+ synthase activity"/>
    <property type="evidence" value="ECO:0007669"/>
    <property type="project" value="UniProtKB-UniRule"/>
</dbReference>
<feature type="binding site" evidence="8">
    <location>
        <position position="153"/>
    </location>
    <ligand>
        <name>deamido-NAD(+)</name>
        <dbReference type="ChEBI" id="CHEBI:58437"/>
        <note>ligand shared between two neighboring subunits</note>
    </ligand>
</feature>
<keyword evidence="7 8" id="KW-0520">NAD</keyword>
<comment type="similarity">
    <text evidence="1 8 9">Belongs to the NAD synthetase family.</text>
</comment>
<dbReference type="NCBIfam" id="TIGR00552">
    <property type="entry name" value="nadE"/>
    <property type="match status" value="1"/>
</dbReference>
<dbReference type="InterPro" id="IPR014729">
    <property type="entry name" value="Rossmann-like_a/b/a_fold"/>
</dbReference>